<protein>
    <recommendedName>
        <fullName evidence="11">Zinc metalloprotease</fullName>
        <ecNumber evidence="11">3.4.24.-</ecNumber>
    </recommendedName>
</protein>
<comment type="caution">
    <text evidence="13">The sequence shown here is derived from an EMBL/GenBank/DDBJ whole genome shotgun (WGS) entry which is preliminary data.</text>
</comment>
<feature type="transmembrane region" description="Helical" evidence="11">
    <location>
        <begin position="410"/>
        <end position="429"/>
    </location>
</feature>
<accession>A0A4Q1RGK2</accession>
<organism evidence="13 14">
    <name type="scientific">Blautia faecicola</name>
    <dbReference type="NCBI Taxonomy" id="2509240"/>
    <lineage>
        <taxon>Bacteria</taxon>
        <taxon>Bacillati</taxon>
        <taxon>Bacillota</taxon>
        <taxon>Clostridia</taxon>
        <taxon>Lachnospirales</taxon>
        <taxon>Lachnospiraceae</taxon>
        <taxon>Blautia</taxon>
    </lineage>
</organism>
<evidence type="ECO:0000256" key="7">
    <source>
        <dbReference type="ARBA" id="ARBA00022833"/>
    </source>
</evidence>
<dbReference type="Pfam" id="PF17820">
    <property type="entry name" value="PDZ_6"/>
    <property type="match status" value="1"/>
</dbReference>
<evidence type="ECO:0000256" key="5">
    <source>
        <dbReference type="ARBA" id="ARBA00022692"/>
    </source>
</evidence>
<comment type="cofactor">
    <cofactor evidence="1 11">
        <name>Zn(2+)</name>
        <dbReference type="ChEBI" id="CHEBI:29105"/>
    </cofactor>
</comment>
<evidence type="ECO:0000256" key="4">
    <source>
        <dbReference type="ARBA" id="ARBA00022670"/>
    </source>
</evidence>
<keyword evidence="9 11" id="KW-0482">Metalloprotease</keyword>
<dbReference type="InterPro" id="IPR041489">
    <property type="entry name" value="PDZ_6"/>
</dbReference>
<dbReference type="GO" id="GO:0046872">
    <property type="term" value="F:metal ion binding"/>
    <property type="evidence" value="ECO:0007669"/>
    <property type="project" value="UniProtKB-KW"/>
</dbReference>
<keyword evidence="8 11" id="KW-1133">Transmembrane helix</keyword>
<dbReference type="InterPro" id="IPR036034">
    <property type="entry name" value="PDZ_sf"/>
</dbReference>
<name>A0A4Q1RGK2_9FIRM</name>
<evidence type="ECO:0000313" key="13">
    <source>
        <dbReference type="EMBL" id="RXS74757.1"/>
    </source>
</evidence>
<evidence type="ECO:0000256" key="2">
    <source>
        <dbReference type="ARBA" id="ARBA00004141"/>
    </source>
</evidence>
<dbReference type="NCBIfam" id="TIGR00054">
    <property type="entry name" value="RIP metalloprotease RseP"/>
    <property type="match status" value="1"/>
</dbReference>
<dbReference type="InterPro" id="IPR004387">
    <property type="entry name" value="Pept_M50_Zn"/>
</dbReference>
<dbReference type="InterPro" id="IPR008915">
    <property type="entry name" value="Peptidase_M50"/>
</dbReference>
<keyword evidence="11" id="KW-0479">Metal-binding</keyword>
<evidence type="ECO:0000256" key="6">
    <source>
        <dbReference type="ARBA" id="ARBA00022801"/>
    </source>
</evidence>
<keyword evidence="5 11" id="KW-0812">Transmembrane</keyword>
<keyword evidence="14" id="KW-1185">Reference proteome</keyword>
<keyword evidence="6 11" id="KW-0378">Hydrolase</keyword>
<evidence type="ECO:0000313" key="14">
    <source>
        <dbReference type="Proteomes" id="UP000290106"/>
    </source>
</evidence>
<dbReference type="PROSITE" id="PS50106">
    <property type="entry name" value="PDZ"/>
    <property type="match status" value="1"/>
</dbReference>
<evidence type="ECO:0000256" key="10">
    <source>
        <dbReference type="ARBA" id="ARBA00023136"/>
    </source>
</evidence>
<dbReference type="OrthoDB" id="9782003at2"/>
<evidence type="ECO:0000256" key="3">
    <source>
        <dbReference type="ARBA" id="ARBA00007931"/>
    </source>
</evidence>
<dbReference type="GO" id="GO:0004222">
    <property type="term" value="F:metalloendopeptidase activity"/>
    <property type="evidence" value="ECO:0007669"/>
    <property type="project" value="InterPro"/>
</dbReference>
<dbReference type="EMBL" id="SDKC01000001">
    <property type="protein sequence ID" value="RXS74757.1"/>
    <property type="molecule type" value="Genomic_DNA"/>
</dbReference>
<comment type="similarity">
    <text evidence="3 11">Belongs to the peptidase M50B family.</text>
</comment>
<feature type="transmembrane region" description="Helical" evidence="11">
    <location>
        <begin position="96"/>
        <end position="123"/>
    </location>
</feature>
<dbReference type="InterPro" id="IPR001478">
    <property type="entry name" value="PDZ"/>
</dbReference>
<dbReference type="EC" id="3.4.24.-" evidence="11"/>
<gene>
    <name evidence="13" type="primary">rseP</name>
    <name evidence="13" type="ORF">ETP43_05710</name>
</gene>
<evidence type="ECO:0000256" key="9">
    <source>
        <dbReference type="ARBA" id="ARBA00023049"/>
    </source>
</evidence>
<dbReference type="PANTHER" id="PTHR42837:SF2">
    <property type="entry name" value="MEMBRANE METALLOPROTEASE ARASP2, CHLOROPLASTIC-RELATED"/>
    <property type="match status" value="1"/>
</dbReference>
<evidence type="ECO:0000256" key="1">
    <source>
        <dbReference type="ARBA" id="ARBA00001947"/>
    </source>
</evidence>
<feature type="transmembrane region" description="Helical" evidence="11">
    <location>
        <begin position="358"/>
        <end position="381"/>
    </location>
</feature>
<feature type="domain" description="PDZ" evidence="12">
    <location>
        <begin position="177"/>
        <end position="270"/>
    </location>
</feature>
<dbReference type="GO" id="GO:0016020">
    <property type="term" value="C:membrane"/>
    <property type="evidence" value="ECO:0007669"/>
    <property type="project" value="UniProtKB-SubCell"/>
</dbReference>
<evidence type="ECO:0000256" key="8">
    <source>
        <dbReference type="ARBA" id="ARBA00022989"/>
    </source>
</evidence>
<dbReference type="PANTHER" id="PTHR42837">
    <property type="entry name" value="REGULATOR OF SIGMA-E PROTEASE RSEP"/>
    <property type="match status" value="1"/>
</dbReference>
<dbReference type="Proteomes" id="UP000290106">
    <property type="component" value="Unassembled WGS sequence"/>
</dbReference>
<dbReference type="AlphaFoldDB" id="A0A4Q1RGK2"/>
<dbReference type="SMART" id="SM00228">
    <property type="entry name" value="PDZ"/>
    <property type="match status" value="2"/>
</dbReference>
<dbReference type="SUPFAM" id="SSF50156">
    <property type="entry name" value="PDZ domain-like"/>
    <property type="match status" value="2"/>
</dbReference>
<dbReference type="Gene3D" id="2.30.42.10">
    <property type="match status" value="2"/>
</dbReference>
<sequence>MDGKQVECLSIIIAVLILGIVIIVHEFGHFLLAKTNGIVVEEFSVGMGPRILSTQRGTTRYSLKLIPFGGSCMMKGEDGEDEGEGTFNSKSVWRRFSVIAAGPIFNFILAFFGAMIIIGIIGYDPPVVTQVKEGTPEEAAGLKEGDLITSFDGKKIYLARDLYSYLTLEGLEDKDITVTVKRDGKKETLTYHPTTEDRYMLGFSYNPDENQAQIQSVTIGGALADAGLQAGDYISAVDGNEVASGEALSQYFEDHPLSDQTVTLTYLRDGLDYDVEVTPQAVNYVEQGFSYNLGREKTSALGVIKYSVLEVRYWINSTLEGFKLLITGKLGMDSLSGPVGVVNVIGDAYQESKSEGALMTWLTMINMMILISANLGVANLLPLPALDGGRLVFLLIEAVRGKPVNREAEGMVHFAGLLLLMGLLVFVTFKDVRGLF</sequence>
<dbReference type="GO" id="GO:0006508">
    <property type="term" value="P:proteolysis"/>
    <property type="evidence" value="ECO:0007669"/>
    <property type="project" value="UniProtKB-KW"/>
</dbReference>
<proteinExistence type="inferred from homology"/>
<reference evidence="13 14" key="1">
    <citation type="submission" date="2019-01" db="EMBL/GenBank/DDBJ databases">
        <title>Blautia sp. nov. KGMB01111 isolated human feces.</title>
        <authorList>
            <person name="Park J.-E."/>
            <person name="Kim J.-S."/>
            <person name="Park S.-H."/>
        </authorList>
    </citation>
    <scope>NUCLEOTIDE SEQUENCE [LARGE SCALE GENOMIC DNA]</scope>
    <source>
        <strain evidence="13 14">KGMB01111</strain>
    </source>
</reference>
<dbReference type="Pfam" id="PF02163">
    <property type="entry name" value="Peptidase_M50"/>
    <property type="match status" value="1"/>
</dbReference>
<feature type="transmembrane region" description="Helical" evidence="11">
    <location>
        <begin position="12"/>
        <end position="32"/>
    </location>
</feature>
<keyword evidence="10 11" id="KW-0472">Membrane</keyword>
<dbReference type="CDD" id="cd06163">
    <property type="entry name" value="S2P-M50_PDZ_RseP-like"/>
    <property type="match status" value="1"/>
</dbReference>
<keyword evidence="7 11" id="KW-0862">Zinc</keyword>
<evidence type="ECO:0000256" key="11">
    <source>
        <dbReference type="RuleBase" id="RU362031"/>
    </source>
</evidence>
<evidence type="ECO:0000259" key="12">
    <source>
        <dbReference type="PROSITE" id="PS50106"/>
    </source>
</evidence>
<comment type="subcellular location">
    <subcellularLocation>
        <location evidence="2">Membrane</location>
        <topology evidence="2">Multi-pass membrane protein</topology>
    </subcellularLocation>
</comment>
<keyword evidence="4 13" id="KW-0645">Protease</keyword>